<feature type="region of interest" description="Disordered" evidence="1">
    <location>
        <begin position="107"/>
        <end position="127"/>
    </location>
</feature>
<dbReference type="Pfam" id="PF11905">
    <property type="entry name" value="DUF3425"/>
    <property type="match status" value="1"/>
</dbReference>
<feature type="compositionally biased region" description="Basic residues" evidence="1">
    <location>
        <begin position="11"/>
        <end position="28"/>
    </location>
</feature>
<dbReference type="Proteomes" id="UP000319663">
    <property type="component" value="Unassembled WGS sequence"/>
</dbReference>
<name>A0A507QYS1_MONPU</name>
<dbReference type="EMBL" id="VIFY01000038">
    <property type="protein sequence ID" value="TQB73920.1"/>
    <property type="molecule type" value="Genomic_DNA"/>
</dbReference>
<evidence type="ECO:0008006" key="4">
    <source>
        <dbReference type="Google" id="ProtNLM"/>
    </source>
</evidence>
<protein>
    <recommendedName>
        <fullName evidence="4">BZIP domain-containing protein</fullName>
    </recommendedName>
</protein>
<dbReference type="PANTHER" id="PTHR37012:SF6">
    <property type="entry name" value="BZIP TRANSCRIPTION FACTOR"/>
    <property type="match status" value="1"/>
</dbReference>
<dbReference type="AlphaFoldDB" id="A0A507QYS1"/>
<evidence type="ECO:0000256" key="1">
    <source>
        <dbReference type="SAM" id="MobiDB-lite"/>
    </source>
</evidence>
<reference evidence="2 3" key="1">
    <citation type="submission" date="2019-06" db="EMBL/GenBank/DDBJ databases">
        <title>Wine fermentation using esterase from Monascus purpureus.</title>
        <authorList>
            <person name="Geng C."/>
            <person name="Zhang Y."/>
        </authorList>
    </citation>
    <scope>NUCLEOTIDE SEQUENCE [LARGE SCALE GENOMIC DNA]</scope>
    <source>
        <strain evidence="2">HQ1</strain>
    </source>
</reference>
<comment type="caution">
    <text evidence="2">The sequence shown here is derived from an EMBL/GenBank/DDBJ whole genome shotgun (WGS) entry which is preliminary data.</text>
</comment>
<dbReference type="OrthoDB" id="4161589at2759"/>
<organism evidence="2 3">
    <name type="scientific">Monascus purpureus</name>
    <name type="common">Red mold</name>
    <name type="synonym">Monascus anka</name>
    <dbReference type="NCBI Taxonomy" id="5098"/>
    <lineage>
        <taxon>Eukaryota</taxon>
        <taxon>Fungi</taxon>
        <taxon>Dikarya</taxon>
        <taxon>Ascomycota</taxon>
        <taxon>Pezizomycotina</taxon>
        <taxon>Eurotiomycetes</taxon>
        <taxon>Eurotiomycetidae</taxon>
        <taxon>Eurotiales</taxon>
        <taxon>Aspergillaceae</taxon>
        <taxon>Monascus</taxon>
    </lineage>
</organism>
<evidence type="ECO:0000313" key="2">
    <source>
        <dbReference type="EMBL" id="TQB73920.1"/>
    </source>
</evidence>
<dbReference type="CDD" id="cd14688">
    <property type="entry name" value="bZIP_YAP"/>
    <property type="match status" value="1"/>
</dbReference>
<evidence type="ECO:0000313" key="3">
    <source>
        <dbReference type="Proteomes" id="UP000319663"/>
    </source>
</evidence>
<feature type="compositionally biased region" description="Polar residues" evidence="1">
    <location>
        <begin position="107"/>
        <end position="124"/>
    </location>
</feature>
<dbReference type="PANTHER" id="PTHR37012">
    <property type="entry name" value="B-ZIP TRANSCRIPTION FACTOR (EUROFUNG)-RELATED"/>
    <property type="match status" value="1"/>
</dbReference>
<feature type="compositionally biased region" description="Basic and acidic residues" evidence="1">
    <location>
        <begin position="29"/>
        <end position="47"/>
    </location>
</feature>
<gene>
    <name evidence="2" type="ORF">MPDQ_005399</name>
</gene>
<feature type="region of interest" description="Disordered" evidence="1">
    <location>
        <begin position="1"/>
        <end position="74"/>
    </location>
</feature>
<feature type="compositionally biased region" description="Low complexity" evidence="1">
    <location>
        <begin position="48"/>
        <end position="67"/>
    </location>
</feature>
<accession>A0A507QYS1</accession>
<sequence length="460" mass="51926">MTPTDQLTSHEKKRLRDRRAQRALRQKRERQLRMLEERVAYCEKNHQQDAQQGQEPGQQNGSQQEQQQHQHHYQQRLLDIIQALQKENRILRSRQKGLTELVNSWQDTSLPATDNPQTPSSNPSCPDPSAADILLRGTSKDPLIDRNMAANSAEVQPPLPPQSTLKYLDSPESIQFHYPDPVETRIATAIPSSAGLELAPFAVPEAATIPLEQPITPHSSTASSVSLDPTSPSSLSASLSALPLPLAALPAFVPAWTLTPPVDVYSANIDSAMCPWLKRPDLVVLCPNIPNALDLLHGTRRNFLANSIQWMLRGSNCHEPEILAMGWLIYLYSKWLVSPSPETYANLPPFMRPVLGQLQKAHPSCCDQICFPRLRLNFIHRVPREKLLEPVGFLPCCLKVRWKWGENILERDHDDSLRVRQEFYNTFTSENGWGLTSMFIDKFPDIVAGMDIPSVLYRPT</sequence>
<keyword evidence="3" id="KW-1185">Reference proteome</keyword>
<dbReference type="InterPro" id="IPR021833">
    <property type="entry name" value="DUF3425"/>
</dbReference>
<proteinExistence type="predicted"/>